<dbReference type="RefSeq" id="WP_310797450.1">
    <property type="nucleotide sequence ID" value="NZ_CP123872.1"/>
</dbReference>
<evidence type="ECO:0000313" key="7">
    <source>
        <dbReference type="Proteomes" id="UP001268683"/>
    </source>
</evidence>
<dbReference type="Pfam" id="PF01925">
    <property type="entry name" value="TauE"/>
    <property type="match status" value="1"/>
</dbReference>
<evidence type="ECO:0000256" key="5">
    <source>
        <dbReference type="RuleBase" id="RU363041"/>
    </source>
</evidence>
<feature type="transmembrane region" description="Helical" evidence="5">
    <location>
        <begin position="70"/>
        <end position="88"/>
    </location>
</feature>
<feature type="transmembrane region" description="Helical" evidence="5">
    <location>
        <begin position="121"/>
        <end position="148"/>
    </location>
</feature>
<comment type="similarity">
    <text evidence="5">Belongs to the 4-toluene sulfonate uptake permease (TSUP) (TC 2.A.102) family.</text>
</comment>
<evidence type="ECO:0000313" key="6">
    <source>
        <dbReference type="EMBL" id="WND01622.1"/>
    </source>
</evidence>
<dbReference type="InterPro" id="IPR002781">
    <property type="entry name" value="TM_pro_TauE-like"/>
</dbReference>
<reference evidence="6" key="1">
    <citation type="submission" date="2023-04" db="EMBL/GenBank/DDBJ databases">
        <title>Complete genome sequence of Temperatibacter marinus.</title>
        <authorList>
            <person name="Rong J.-C."/>
            <person name="Yi M.-L."/>
            <person name="Zhao Q."/>
        </authorList>
    </citation>
    <scope>NUCLEOTIDE SEQUENCE</scope>
    <source>
        <strain evidence="6">NBRC 110045</strain>
    </source>
</reference>
<dbReference type="KEGG" id="tmk:QGN29_08625"/>
<name>A0AA52EAB7_9PROT</name>
<keyword evidence="4 5" id="KW-0472">Membrane</keyword>
<accession>A0AA52EAB7</accession>
<feature type="transmembrane region" description="Helical" evidence="5">
    <location>
        <begin position="155"/>
        <end position="178"/>
    </location>
</feature>
<sequence>MSTLDLFLISLSFISSFITVVFGIGGGTIMLLAMVAILPPAQIIMIHGLVQLSSNFFRAVMFRKTVVWSKVNVFMLASFLGVGIGTLLTVELPVVAIKLSIAVFILFTLFVKIPAMTTKGWLVGGVVSSILTMFVGATGTLVAALVNVFEQRKDYLIGTLAAMMVVQHGLKVIGLLLVAHVVEIDWLVVLCICTAGILGTLTGKKVGQRMADDTYKKGLKIALGLSALWIIVDILMGFTT</sequence>
<feature type="transmembrane region" description="Helical" evidence="5">
    <location>
        <begin position="184"/>
        <end position="201"/>
    </location>
</feature>
<organism evidence="6 7">
    <name type="scientific">Temperatibacter marinus</name>
    <dbReference type="NCBI Taxonomy" id="1456591"/>
    <lineage>
        <taxon>Bacteria</taxon>
        <taxon>Pseudomonadati</taxon>
        <taxon>Pseudomonadota</taxon>
        <taxon>Alphaproteobacteria</taxon>
        <taxon>Kordiimonadales</taxon>
        <taxon>Temperatibacteraceae</taxon>
        <taxon>Temperatibacter</taxon>
    </lineage>
</organism>
<keyword evidence="5" id="KW-1003">Cell membrane</keyword>
<feature type="transmembrane region" description="Helical" evidence="5">
    <location>
        <begin position="6"/>
        <end position="24"/>
    </location>
</feature>
<keyword evidence="2 5" id="KW-0812">Transmembrane</keyword>
<feature type="transmembrane region" description="Helical" evidence="5">
    <location>
        <begin position="31"/>
        <end position="50"/>
    </location>
</feature>
<dbReference type="EMBL" id="CP123872">
    <property type="protein sequence ID" value="WND01622.1"/>
    <property type="molecule type" value="Genomic_DNA"/>
</dbReference>
<dbReference type="Proteomes" id="UP001268683">
    <property type="component" value="Chromosome"/>
</dbReference>
<feature type="transmembrane region" description="Helical" evidence="5">
    <location>
        <begin position="221"/>
        <end position="239"/>
    </location>
</feature>
<evidence type="ECO:0000256" key="2">
    <source>
        <dbReference type="ARBA" id="ARBA00022692"/>
    </source>
</evidence>
<comment type="subcellular location">
    <subcellularLocation>
        <location evidence="5">Cell membrane</location>
        <topology evidence="5">Multi-pass membrane protein</topology>
    </subcellularLocation>
    <subcellularLocation>
        <location evidence="1">Membrane</location>
        <topology evidence="1">Multi-pass membrane protein</topology>
    </subcellularLocation>
</comment>
<gene>
    <name evidence="6" type="ORF">QGN29_08625</name>
</gene>
<proteinExistence type="inferred from homology"/>
<evidence type="ECO:0000256" key="3">
    <source>
        <dbReference type="ARBA" id="ARBA00022989"/>
    </source>
</evidence>
<keyword evidence="3 5" id="KW-1133">Transmembrane helix</keyword>
<protein>
    <recommendedName>
        <fullName evidence="5">Probable membrane transporter protein</fullName>
    </recommendedName>
</protein>
<dbReference type="GO" id="GO:0005886">
    <property type="term" value="C:plasma membrane"/>
    <property type="evidence" value="ECO:0007669"/>
    <property type="project" value="UniProtKB-SubCell"/>
</dbReference>
<dbReference type="AlphaFoldDB" id="A0AA52EAB7"/>
<keyword evidence="7" id="KW-1185">Reference proteome</keyword>
<evidence type="ECO:0000256" key="1">
    <source>
        <dbReference type="ARBA" id="ARBA00004141"/>
    </source>
</evidence>
<feature type="transmembrane region" description="Helical" evidence="5">
    <location>
        <begin position="95"/>
        <end position="115"/>
    </location>
</feature>
<evidence type="ECO:0000256" key="4">
    <source>
        <dbReference type="ARBA" id="ARBA00023136"/>
    </source>
</evidence>